<dbReference type="PRINTS" id="PR00411">
    <property type="entry name" value="PNDRDTASEI"/>
</dbReference>
<protein>
    <recommendedName>
        <fullName evidence="1">FAD/NAD(P)-binding domain-containing protein</fullName>
    </recommendedName>
</protein>
<dbReference type="InterPro" id="IPR036188">
    <property type="entry name" value="FAD/NAD-bd_sf"/>
</dbReference>
<dbReference type="GO" id="GO:0016491">
    <property type="term" value="F:oxidoreductase activity"/>
    <property type="evidence" value="ECO:0007669"/>
    <property type="project" value="InterPro"/>
</dbReference>
<gene>
    <name evidence="2" type="ORF">PISL3812_09234</name>
</gene>
<dbReference type="InterPro" id="IPR053275">
    <property type="entry name" value="Agnestin_monoxygenase"/>
</dbReference>
<organism evidence="2 3">
    <name type="scientific">Talaromyces islandicus</name>
    <name type="common">Penicillium islandicum</name>
    <dbReference type="NCBI Taxonomy" id="28573"/>
    <lineage>
        <taxon>Eukaryota</taxon>
        <taxon>Fungi</taxon>
        <taxon>Dikarya</taxon>
        <taxon>Ascomycota</taxon>
        <taxon>Pezizomycotina</taxon>
        <taxon>Eurotiomycetes</taxon>
        <taxon>Eurotiomycetidae</taxon>
        <taxon>Eurotiales</taxon>
        <taxon>Trichocomaceae</taxon>
        <taxon>Talaromyces</taxon>
        <taxon>Talaromyces sect. Islandici</taxon>
    </lineage>
</organism>
<dbReference type="Gene3D" id="3.50.50.60">
    <property type="entry name" value="FAD/NAD(P)-binding domain"/>
    <property type="match status" value="1"/>
</dbReference>
<dbReference type="OrthoDB" id="432536at2759"/>
<dbReference type="PANTHER" id="PTHR38688">
    <property type="entry name" value="PYR_REDOX_2 DOMAIN-CONTAINING PROTEIN"/>
    <property type="match status" value="1"/>
</dbReference>
<dbReference type="Proteomes" id="UP000054383">
    <property type="component" value="Unassembled WGS sequence"/>
</dbReference>
<dbReference type="InterPro" id="IPR023753">
    <property type="entry name" value="FAD/NAD-binding_dom"/>
</dbReference>
<feature type="domain" description="FAD/NAD(P)-binding" evidence="1">
    <location>
        <begin position="11"/>
        <end position="216"/>
    </location>
</feature>
<keyword evidence="3" id="KW-1185">Reference proteome</keyword>
<accession>A0A0U1M9D5</accession>
<dbReference type="STRING" id="28573.A0A0U1M9D5"/>
<proteinExistence type="predicted"/>
<dbReference type="SUPFAM" id="SSF51905">
    <property type="entry name" value="FAD/NAD(P)-binding domain"/>
    <property type="match status" value="1"/>
</dbReference>
<dbReference type="PANTHER" id="PTHR38688:SF1">
    <property type="entry name" value="FAD_NAD(P)-BINDING DOMAIN-CONTAINING PROTEIN"/>
    <property type="match status" value="1"/>
</dbReference>
<dbReference type="PRINTS" id="PR00368">
    <property type="entry name" value="FADPNR"/>
</dbReference>
<evidence type="ECO:0000313" key="2">
    <source>
        <dbReference type="EMBL" id="CRG92178.1"/>
    </source>
</evidence>
<sequence>MSRTVPTKYAAVVVGAGPAGVAALGNLLELGLSKIAWVDPSFDGGKINKNYREVPSNTKVSLFQAFAAGYQPFRNIVQKTPTPNAFSVLNKLDQADTCSLHYAADMCRALTDGLLKLDQVSQYRGTVVAADLKETTSNWTVDIKLQDPSSSHVEVTTSRIVLCTGSSPTNPPPPISGTSIESLDLDTVLKPSILYDHLPKNQPTTIAVIGASHSAILALMNFVDLARSSHPNLRIKWFTRHPLRYAEFMDGWILRDNTGLKGQAAQFAREQLEDTCLPKSDAGRFIRKIDTSGGREDAAYKAELPECTHIVHAIGYQRDALPSLSRNNGKSALGEIEWDSEFGGFVDQQNEVVPGLHGAGIAFPERVVDPMGNVEQAVGFFKFMKFLKRVTPSWV</sequence>
<dbReference type="Pfam" id="PF07992">
    <property type="entry name" value="Pyr_redox_2"/>
    <property type="match status" value="1"/>
</dbReference>
<dbReference type="EMBL" id="CVMT01000011">
    <property type="protein sequence ID" value="CRG92178.1"/>
    <property type="molecule type" value="Genomic_DNA"/>
</dbReference>
<dbReference type="OMA" id="VEYAVGF"/>
<evidence type="ECO:0000259" key="1">
    <source>
        <dbReference type="Pfam" id="PF07992"/>
    </source>
</evidence>
<dbReference type="AlphaFoldDB" id="A0A0U1M9D5"/>
<reference evidence="2 3" key="1">
    <citation type="submission" date="2015-04" db="EMBL/GenBank/DDBJ databases">
        <authorList>
            <person name="Syromyatnikov M.Y."/>
            <person name="Popov V.N."/>
        </authorList>
    </citation>
    <scope>NUCLEOTIDE SEQUENCE [LARGE SCALE GENOMIC DNA]</scope>
    <source>
        <strain evidence="2">WF-38-12</strain>
    </source>
</reference>
<evidence type="ECO:0000313" key="3">
    <source>
        <dbReference type="Proteomes" id="UP000054383"/>
    </source>
</evidence>
<name>A0A0U1M9D5_TALIS</name>